<comment type="caution">
    <text evidence="1">The sequence shown here is derived from an EMBL/GenBank/DDBJ whole genome shotgun (WGS) entry which is preliminary data.</text>
</comment>
<dbReference type="EMBL" id="JAWDJR010000005">
    <property type="protein sequence ID" value="KAK9974440.1"/>
    <property type="molecule type" value="Genomic_DNA"/>
</dbReference>
<sequence>MSLNTGPAFSLNSSGAACSWLDRCVNLPCTAQHRGLKAKFSNLGKHVFSGAPVVHNDWAIPLEYPKDKRFEHCQPIRHWLRHASCLLNFLFGAYCLA</sequence>
<name>A0AAW2AP56_CULAL</name>
<gene>
    <name evidence="1" type="ORF">ABG768_022540</name>
</gene>
<evidence type="ECO:0000313" key="2">
    <source>
        <dbReference type="Proteomes" id="UP001479290"/>
    </source>
</evidence>
<accession>A0AAW2AP56</accession>
<dbReference type="AlphaFoldDB" id="A0AAW2AP56"/>
<evidence type="ECO:0000313" key="1">
    <source>
        <dbReference type="EMBL" id="KAK9974440.1"/>
    </source>
</evidence>
<reference evidence="1 2" key="1">
    <citation type="submission" date="2024-05" db="EMBL/GenBank/DDBJ databases">
        <title>A high-quality chromosomal-level genome assembly of Topmouth culter (Culter alburnus).</title>
        <authorList>
            <person name="Zhao H."/>
        </authorList>
    </citation>
    <scope>NUCLEOTIDE SEQUENCE [LARGE SCALE GENOMIC DNA]</scope>
    <source>
        <strain evidence="1">CATC2023</strain>
        <tissue evidence="1">Muscle</tissue>
    </source>
</reference>
<organism evidence="1 2">
    <name type="scientific">Culter alburnus</name>
    <name type="common">Topmouth culter</name>
    <dbReference type="NCBI Taxonomy" id="194366"/>
    <lineage>
        <taxon>Eukaryota</taxon>
        <taxon>Metazoa</taxon>
        <taxon>Chordata</taxon>
        <taxon>Craniata</taxon>
        <taxon>Vertebrata</taxon>
        <taxon>Euteleostomi</taxon>
        <taxon>Actinopterygii</taxon>
        <taxon>Neopterygii</taxon>
        <taxon>Teleostei</taxon>
        <taxon>Ostariophysi</taxon>
        <taxon>Cypriniformes</taxon>
        <taxon>Xenocyprididae</taxon>
        <taxon>Xenocypridinae</taxon>
        <taxon>Culter</taxon>
    </lineage>
</organism>
<dbReference type="Proteomes" id="UP001479290">
    <property type="component" value="Unassembled WGS sequence"/>
</dbReference>
<protein>
    <submittedName>
        <fullName evidence="1">Uncharacterized protein</fullName>
    </submittedName>
</protein>
<keyword evidence="2" id="KW-1185">Reference proteome</keyword>
<proteinExistence type="predicted"/>